<dbReference type="InterPro" id="IPR036163">
    <property type="entry name" value="HMA_dom_sf"/>
</dbReference>
<dbReference type="PRINTS" id="PR00944">
    <property type="entry name" value="CUEXPORT"/>
</dbReference>
<dbReference type="GO" id="GO:0006825">
    <property type="term" value="P:copper ion transport"/>
    <property type="evidence" value="ECO:0007669"/>
    <property type="project" value="InterPro"/>
</dbReference>
<dbReference type="SUPFAM" id="SSF55008">
    <property type="entry name" value="HMA, heavy metal-associated domain"/>
    <property type="match status" value="1"/>
</dbReference>
<feature type="domain" description="HMA" evidence="1">
    <location>
        <begin position="2"/>
        <end position="67"/>
    </location>
</feature>
<dbReference type="PROSITE" id="PS50846">
    <property type="entry name" value="HMA_2"/>
    <property type="match status" value="1"/>
</dbReference>
<protein>
    <submittedName>
        <fullName evidence="2">Heavy metal transporter</fullName>
    </submittedName>
</protein>
<dbReference type="EMBL" id="PGTM01000226">
    <property type="protein sequence ID" value="PJF34999.1"/>
    <property type="molecule type" value="Genomic_DNA"/>
</dbReference>
<evidence type="ECO:0000259" key="1">
    <source>
        <dbReference type="PROSITE" id="PS50846"/>
    </source>
</evidence>
<dbReference type="Pfam" id="PF00403">
    <property type="entry name" value="HMA"/>
    <property type="match status" value="1"/>
</dbReference>
<dbReference type="AlphaFoldDB" id="A0A2M8PBT2"/>
<sequence length="74" mass="8312">MQSKTVLVPNISCGHCVRTIQTEVAELEGVRRVQANEQTRQVLIEWEAPATWEQIEAKLVEINYPPAQPNVSLA</sequence>
<dbReference type="InterPro" id="IPR000428">
    <property type="entry name" value="Cu-bd"/>
</dbReference>
<accession>A0A2M8PBT2</accession>
<dbReference type="GO" id="GO:0005507">
    <property type="term" value="F:copper ion binding"/>
    <property type="evidence" value="ECO:0007669"/>
    <property type="project" value="InterPro"/>
</dbReference>
<dbReference type="CDD" id="cd00371">
    <property type="entry name" value="HMA"/>
    <property type="match status" value="1"/>
</dbReference>
<organism evidence="2 3">
    <name type="scientific">Candidatus Thermofonsia Clade 1 bacterium</name>
    <dbReference type="NCBI Taxonomy" id="2364210"/>
    <lineage>
        <taxon>Bacteria</taxon>
        <taxon>Bacillati</taxon>
        <taxon>Chloroflexota</taxon>
        <taxon>Candidatus Thermofontia</taxon>
        <taxon>Candidatus Thermofonsia Clade 1</taxon>
    </lineage>
</organism>
<proteinExistence type="predicted"/>
<gene>
    <name evidence="2" type="ORF">CUN49_12795</name>
</gene>
<name>A0A2M8PBT2_9CHLR</name>
<dbReference type="Gene3D" id="3.30.70.100">
    <property type="match status" value="1"/>
</dbReference>
<evidence type="ECO:0000313" key="2">
    <source>
        <dbReference type="EMBL" id="PJF34999.1"/>
    </source>
</evidence>
<dbReference type="InterPro" id="IPR006121">
    <property type="entry name" value="HMA_dom"/>
</dbReference>
<reference evidence="2 3" key="1">
    <citation type="submission" date="2017-11" db="EMBL/GenBank/DDBJ databases">
        <title>Evolution of Phototrophy in the Chloroflexi Phylum Driven by Horizontal Gene Transfer.</title>
        <authorList>
            <person name="Ward L.M."/>
            <person name="Hemp J."/>
            <person name="Shih P.M."/>
            <person name="Mcglynn S.E."/>
            <person name="Fischer W."/>
        </authorList>
    </citation>
    <scope>NUCLEOTIDE SEQUENCE [LARGE SCALE GENOMIC DNA]</scope>
    <source>
        <strain evidence="2">JP3_13</strain>
    </source>
</reference>
<evidence type="ECO:0000313" key="3">
    <source>
        <dbReference type="Proteomes" id="UP000229681"/>
    </source>
</evidence>
<dbReference type="Proteomes" id="UP000229681">
    <property type="component" value="Unassembled WGS sequence"/>
</dbReference>
<comment type="caution">
    <text evidence="2">The sequence shown here is derived from an EMBL/GenBank/DDBJ whole genome shotgun (WGS) entry which is preliminary data.</text>
</comment>